<evidence type="ECO:0000313" key="1">
    <source>
        <dbReference type="EMBL" id="OYQ21749.1"/>
    </source>
</evidence>
<name>A0A255XXL7_9PROT</name>
<keyword evidence="2" id="KW-1185">Reference proteome</keyword>
<organism evidence="1 2">
    <name type="scientific">Elstera cyanobacteriorum</name>
    <dbReference type="NCBI Taxonomy" id="2022747"/>
    <lineage>
        <taxon>Bacteria</taxon>
        <taxon>Pseudomonadati</taxon>
        <taxon>Pseudomonadota</taxon>
        <taxon>Alphaproteobacteria</taxon>
        <taxon>Rhodospirillales</taxon>
        <taxon>Rhodospirillaceae</taxon>
        <taxon>Elstera</taxon>
    </lineage>
</organism>
<reference evidence="1 2" key="1">
    <citation type="submission" date="2017-07" db="EMBL/GenBank/DDBJ databases">
        <title>Elstera cyanobacteriorum sp. nov., a novel bacterium isolated from cyanobacterial aggregates in a eutrophic lake.</title>
        <authorList>
            <person name="Cai H."/>
        </authorList>
    </citation>
    <scope>NUCLEOTIDE SEQUENCE [LARGE SCALE GENOMIC DNA]</scope>
    <source>
        <strain evidence="1 2">TH019</strain>
    </source>
</reference>
<comment type="caution">
    <text evidence="1">The sequence shown here is derived from an EMBL/GenBank/DDBJ whole genome shotgun (WGS) entry which is preliminary data.</text>
</comment>
<evidence type="ECO:0000313" key="2">
    <source>
        <dbReference type="Proteomes" id="UP000216361"/>
    </source>
</evidence>
<dbReference type="AlphaFoldDB" id="A0A255XXL7"/>
<proteinExistence type="predicted"/>
<accession>A0A255XXL7</accession>
<gene>
    <name evidence="1" type="ORF">CHR90_01200</name>
</gene>
<sequence>MPFGRDIAELTGGNIHLYQRVIECHATSATEEEWIDCLQPMFSDLFERGYPVRRSFEAAYSSAMAYAEQNSLMITEHFGTSEAYATYYATLNSSTNQIAASQANAKIRARWTAKAYTRKDSVLFAQTYPQAIIYALAEGYANAHTNLDASKARDDARRRLSKNFLPIFSIE</sequence>
<dbReference type="EMBL" id="NOXS01000020">
    <property type="protein sequence ID" value="OYQ21749.1"/>
    <property type="molecule type" value="Genomic_DNA"/>
</dbReference>
<protein>
    <submittedName>
        <fullName evidence="1">Uncharacterized protein</fullName>
    </submittedName>
</protein>
<dbReference type="Proteomes" id="UP000216361">
    <property type="component" value="Unassembled WGS sequence"/>
</dbReference>